<feature type="compositionally biased region" description="Basic residues" evidence="10">
    <location>
        <begin position="563"/>
        <end position="576"/>
    </location>
</feature>
<evidence type="ECO:0000259" key="11">
    <source>
        <dbReference type="PROSITE" id="PS50263"/>
    </source>
</evidence>
<dbReference type="PANTHER" id="PTHR38686:SF1">
    <property type="entry name" value="APOLIPOPROTEIN N-ACYLTRANSFERASE"/>
    <property type="match status" value="1"/>
</dbReference>
<evidence type="ECO:0000256" key="10">
    <source>
        <dbReference type="SAM" id="MobiDB-lite"/>
    </source>
</evidence>
<feature type="transmembrane region" description="Helical" evidence="9">
    <location>
        <begin position="43"/>
        <end position="60"/>
    </location>
</feature>
<feature type="transmembrane region" description="Helical" evidence="9">
    <location>
        <begin position="21"/>
        <end position="37"/>
    </location>
</feature>
<comment type="subcellular location">
    <subcellularLocation>
        <location evidence="1 9">Cell membrane</location>
        <topology evidence="1 9">Multi-pass membrane protein</topology>
    </subcellularLocation>
</comment>
<dbReference type="HAMAP" id="MF_01148">
    <property type="entry name" value="Lnt"/>
    <property type="match status" value="1"/>
</dbReference>
<keyword evidence="12" id="KW-0449">Lipoprotein</keyword>
<keyword evidence="13" id="KW-1185">Reference proteome</keyword>
<dbReference type="RefSeq" id="WP_063796431.1">
    <property type="nucleotide sequence ID" value="NZ_CP012159.1"/>
</dbReference>
<keyword evidence="8 9" id="KW-0012">Acyltransferase</keyword>
<dbReference type="InterPro" id="IPR045378">
    <property type="entry name" value="LNT_N"/>
</dbReference>
<dbReference type="Proteomes" id="UP000067626">
    <property type="component" value="Chromosome"/>
</dbReference>
<feature type="transmembrane region" description="Helical" evidence="9">
    <location>
        <begin position="101"/>
        <end position="124"/>
    </location>
</feature>
<dbReference type="SUPFAM" id="SSF56317">
    <property type="entry name" value="Carbon-nitrogen hydrolase"/>
    <property type="match status" value="1"/>
</dbReference>
<evidence type="ECO:0000313" key="13">
    <source>
        <dbReference type="Proteomes" id="UP000067626"/>
    </source>
</evidence>
<proteinExistence type="inferred from homology"/>
<dbReference type="CDD" id="cd07571">
    <property type="entry name" value="ALP_N-acyl_transferase"/>
    <property type="match status" value="1"/>
</dbReference>
<dbReference type="Pfam" id="PF00795">
    <property type="entry name" value="CN_hydrolase"/>
    <property type="match status" value="1"/>
</dbReference>
<dbReference type="EMBL" id="CP012159">
    <property type="protein sequence ID" value="AKT43637.1"/>
    <property type="molecule type" value="Genomic_DNA"/>
</dbReference>
<evidence type="ECO:0000256" key="8">
    <source>
        <dbReference type="ARBA" id="ARBA00023315"/>
    </source>
</evidence>
<dbReference type="Pfam" id="PF20154">
    <property type="entry name" value="LNT_N"/>
    <property type="match status" value="1"/>
</dbReference>
<feature type="domain" description="CN hydrolase" evidence="11">
    <location>
        <begin position="260"/>
        <end position="517"/>
    </location>
</feature>
<dbReference type="KEGG" id="ccro:CMC5_078720"/>
<keyword evidence="4 9" id="KW-0808">Transferase</keyword>
<dbReference type="EC" id="2.3.1.269" evidence="9"/>
<dbReference type="InterPro" id="IPR003010">
    <property type="entry name" value="C-N_Hydrolase"/>
</dbReference>
<gene>
    <name evidence="9 12" type="primary">lnt</name>
    <name evidence="12" type="ORF">CMC5_078720</name>
</gene>
<evidence type="ECO:0000256" key="3">
    <source>
        <dbReference type="ARBA" id="ARBA00022475"/>
    </source>
</evidence>
<dbReference type="GO" id="GO:0005886">
    <property type="term" value="C:plasma membrane"/>
    <property type="evidence" value="ECO:0007669"/>
    <property type="project" value="UniProtKB-SubCell"/>
</dbReference>
<sequence length="576" mass="62263">MSSLKAGVERWLPRHTARGRWARCVVGAAATACLLAVCGRMEAPWFALLFVALVPWLWALDSADSTAEATAAGAMLSVAFAGLVFPWFPSTVERYSGAGSLPVWLLFLVAAPLLEPQFIAFALVRHLARKRVPFLGASAAAAMVYVGTELVLPKLFFDTLGLGLYPSVYLRQGADLLGVHGLTLLVLATNELVRTSLRRAADAPGAAPSAGRAPTPMSTRTVRALVCALGLVALATGYGALRVAQLRESTDGSGHVVGIVQANITSYDKLRAEKGAFETVRLILETHMALSEQIRERSQPDLIVWPETVYPTTFGNPKSEAGAAFDDEIRGLVGETGIPLVFGAYDAEAGREFNAAFFLGAPGRERPPTSYRKRMLFPLTEWVPAAIDSDWLRRELPWLGHWERGPGARVVELPLRGDRSLSVVPLICYDVLFPGFVAEAARGGADLIVTLSNDSWFPDERAPRLHLISAAFRSVETRLPQVRATNSGISAMIAPTGELLATTAWDRRETLVGRLGSTGRSVTLAMVLGPWLGPLLLGGALVLLFALRRRPGLREPGEPLPQSKRRKRTKPGTRTK</sequence>
<feature type="transmembrane region" description="Helical" evidence="9">
    <location>
        <begin position="72"/>
        <end position="89"/>
    </location>
</feature>
<feature type="transmembrane region" description="Helical" evidence="9">
    <location>
        <begin position="168"/>
        <end position="189"/>
    </location>
</feature>
<evidence type="ECO:0000256" key="2">
    <source>
        <dbReference type="ARBA" id="ARBA00010065"/>
    </source>
</evidence>
<dbReference type="GO" id="GO:0042158">
    <property type="term" value="P:lipoprotein biosynthetic process"/>
    <property type="evidence" value="ECO:0007669"/>
    <property type="project" value="UniProtKB-UniRule"/>
</dbReference>
<keyword evidence="7 9" id="KW-0472">Membrane</keyword>
<accession>A0A0K1ESM0</accession>
<evidence type="ECO:0000256" key="6">
    <source>
        <dbReference type="ARBA" id="ARBA00022989"/>
    </source>
</evidence>
<evidence type="ECO:0000313" key="12">
    <source>
        <dbReference type="EMBL" id="AKT43637.1"/>
    </source>
</evidence>
<keyword evidence="6 9" id="KW-1133">Transmembrane helix</keyword>
<organism evidence="12 13">
    <name type="scientific">Chondromyces crocatus</name>
    <dbReference type="NCBI Taxonomy" id="52"/>
    <lineage>
        <taxon>Bacteria</taxon>
        <taxon>Pseudomonadati</taxon>
        <taxon>Myxococcota</taxon>
        <taxon>Polyangia</taxon>
        <taxon>Polyangiales</taxon>
        <taxon>Polyangiaceae</taxon>
        <taxon>Chondromyces</taxon>
    </lineage>
</organism>
<evidence type="ECO:0000256" key="9">
    <source>
        <dbReference type="HAMAP-Rule" id="MF_01148"/>
    </source>
</evidence>
<feature type="transmembrane region" description="Helical" evidence="9">
    <location>
        <begin position="222"/>
        <end position="241"/>
    </location>
</feature>
<keyword evidence="3 9" id="KW-1003">Cell membrane</keyword>
<evidence type="ECO:0000256" key="1">
    <source>
        <dbReference type="ARBA" id="ARBA00004651"/>
    </source>
</evidence>
<dbReference type="AlphaFoldDB" id="A0A0K1ESM0"/>
<protein>
    <recommendedName>
        <fullName evidence="9">Apolipoprotein N-acyltransferase</fullName>
        <shortName evidence="9">ALP N-acyltransferase</shortName>
        <ecNumber evidence="9">2.3.1.269</ecNumber>
    </recommendedName>
</protein>
<dbReference type="GO" id="GO:0016410">
    <property type="term" value="F:N-acyltransferase activity"/>
    <property type="evidence" value="ECO:0007669"/>
    <property type="project" value="UniProtKB-UniRule"/>
</dbReference>
<comment type="function">
    <text evidence="9">Catalyzes the phospholipid dependent N-acylation of the N-terminal cysteine of apolipoprotein, the last step in lipoprotein maturation.</text>
</comment>
<comment type="catalytic activity">
    <reaction evidence="9">
        <text>N-terminal S-1,2-diacyl-sn-glyceryl-L-cysteinyl-[lipoprotein] + a glycerophospholipid = N-acyl-S-1,2-diacyl-sn-glyceryl-L-cysteinyl-[lipoprotein] + a 2-acyl-sn-glycero-3-phospholipid + H(+)</text>
        <dbReference type="Rhea" id="RHEA:48228"/>
        <dbReference type="Rhea" id="RHEA-COMP:14681"/>
        <dbReference type="Rhea" id="RHEA-COMP:14684"/>
        <dbReference type="ChEBI" id="CHEBI:15378"/>
        <dbReference type="ChEBI" id="CHEBI:136912"/>
        <dbReference type="ChEBI" id="CHEBI:140656"/>
        <dbReference type="ChEBI" id="CHEBI:140657"/>
        <dbReference type="ChEBI" id="CHEBI:140660"/>
        <dbReference type="EC" id="2.3.1.269"/>
    </reaction>
</comment>
<dbReference type="PATRIC" id="fig|52.7.peg.8664"/>
<evidence type="ECO:0000256" key="4">
    <source>
        <dbReference type="ARBA" id="ARBA00022679"/>
    </source>
</evidence>
<dbReference type="Gene3D" id="3.60.110.10">
    <property type="entry name" value="Carbon-nitrogen hydrolase"/>
    <property type="match status" value="1"/>
</dbReference>
<feature type="transmembrane region" description="Helical" evidence="9">
    <location>
        <begin position="131"/>
        <end position="148"/>
    </location>
</feature>
<dbReference type="PROSITE" id="PS50263">
    <property type="entry name" value="CN_HYDROLASE"/>
    <property type="match status" value="1"/>
</dbReference>
<dbReference type="UniPathway" id="UPA00666"/>
<reference evidence="12 13" key="1">
    <citation type="submission" date="2015-07" db="EMBL/GenBank/DDBJ databases">
        <title>Genome analysis of myxobacterium Chondromyces crocatus Cm c5 reveals a high potential for natural compound synthesis and the genetic basis for the loss of fruiting body formation.</title>
        <authorList>
            <person name="Zaburannyi N."/>
            <person name="Bunk B."/>
            <person name="Maier J."/>
            <person name="Overmann J."/>
            <person name="Mueller R."/>
        </authorList>
    </citation>
    <scope>NUCLEOTIDE SEQUENCE [LARGE SCALE GENOMIC DNA]</scope>
    <source>
        <strain evidence="12 13">Cm c5</strain>
    </source>
</reference>
<keyword evidence="5 9" id="KW-0812">Transmembrane</keyword>
<dbReference type="NCBIfam" id="TIGR00546">
    <property type="entry name" value="lnt"/>
    <property type="match status" value="1"/>
</dbReference>
<feature type="transmembrane region" description="Helical" evidence="9">
    <location>
        <begin position="524"/>
        <end position="547"/>
    </location>
</feature>
<dbReference type="STRING" id="52.CMC5_078720"/>
<comment type="similarity">
    <text evidence="2 9">Belongs to the CN hydrolase family. Apolipoprotein N-acyltransferase subfamily.</text>
</comment>
<dbReference type="InterPro" id="IPR036526">
    <property type="entry name" value="C-N_Hydrolase_sf"/>
</dbReference>
<dbReference type="OrthoDB" id="9804277at2"/>
<comment type="pathway">
    <text evidence="9">Protein modification; lipoprotein biosynthesis (N-acyl transfer).</text>
</comment>
<evidence type="ECO:0000256" key="5">
    <source>
        <dbReference type="ARBA" id="ARBA00022692"/>
    </source>
</evidence>
<dbReference type="InterPro" id="IPR004563">
    <property type="entry name" value="Apolipo_AcylTrfase"/>
</dbReference>
<feature type="region of interest" description="Disordered" evidence="10">
    <location>
        <begin position="554"/>
        <end position="576"/>
    </location>
</feature>
<dbReference type="PANTHER" id="PTHR38686">
    <property type="entry name" value="APOLIPOPROTEIN N-ACYLTRANSFERASE"/>
    <property type="match status" value="1"/>
</dbReference>
<evidence type="ECO:0000256" key="7">
    <source>
        <dbReference type="ARBA" id="ARBA00023136"/>
    </source>
</evidence>
<name>A0A0K1ESM0_CHOCO</name>